<keyword evidence="1" id="KW-0812">Transmembrane</keyword>
<evidence type="ECO:0000313" key="2">
    <source>
        <dbReference type="EnsemblMetazoa" id="GAUT012835-PA"/>
    </source>
</evidence>
<accession>A0A1A9URA4</accession>
<dbReference type="AlphaFoldDB" id="A0A1A9URA4"/>
<protein>
    <submittedName>
        <fullName evidence="2">Uncharacterized protein</fullName>
    </submittedName>
</protein>
<evidence type="ECO:0000256" key="1">
    <source>
        <dbReference type="SAM" id="Phobius"/>
    </source>
</evidence>
<keyword evidence="1" id="KW-1133">Transmembrane helix</keyword>
<dbReference type="Proteomes" id="UP000078200">
    <property type="component" value="Unassembled WGS sequence"/>
</dbReference>
<feature type="transmembrane region" description="Helical" evidence="1">
    <location>
        <begin position="89"/>
        <end position="107"/>
    </location>
</feature>
<proteinExistence type="predicted"/>
<dbReference type="VEuPathDB" id="VectorBase:GAUT012835"/>
<organism evidence="2 3">
    <name type="scientific">Glossina austeni</name>
    <name type="common">Savannah tsetse fly</name>
    <dbReference type="NCBI Taxonomy" id="7395"/>
    <lineage>
        <taxon>Eukaryota</taxon>
        <taxon>Metazoa</taxon>
        <taxon>Ecdysozoa</taxon>
        <taxon>Arthropoda</taxon>
        <taxon>Hexapoda</taxon>
        <taxon>Insecta</taxon>
        <taxon>Pterygota</taxon>
        <taxon>Neoptera</taxon>
        <taxon>Endopterygota</taxon>
        <taxon>Diptera</taxon>
        <taxon>Brachycera</taxon>
        <taxon>Muscomorpha</taxon>
        <taxon>Hippoboscoidea</taxon>
        <taxon>Glossinidae</taxon>
        <taxon>Glossina</taxon>
    </lineage>
</organism>
<name>A0A1A9URA4_GLOAU</name>
<dbReference type="EnsemblMetazoa" id="GAUT012835-RA">
    <property type="protein sequence ID" value="GAUT012835-PA"/>
    <property type="gene ID" value="GAUT012835"/>
</dbReference>
<sequence length="121" mass="13733">MSLEYRGKRVTEMYRREVDDNQPTSPLTIRSFPPQADVHTVRSSHFPRRPVLSGSLYLGWVHIHTVTLKVVCFLKGVLKEMTIIKYKMITYIIVIEIAIVLLLVIQSRSSSSSLSSSLPSS</sequence>
<keyword evidence="1" id="KW-0472">Membrane</keyword>
<evidence type="ECO:0000313" key="3">
    <source>
        <dbReference type="Proteomes" id="UP000078200"/>
    </source>
</evidence>
<reference evidence="2" key="1">
    <citation type="submission" date="2020-05" db="UniProtKB">
        <authorList>
            <consortium name="EnsemblMetazoa"/>
        </authorList>
    </citation>
    <scope>IDENTIFICATION</scope>
    <source>
        <strain evidence="2">TTRI</strain>
    </source>
</reference>
<keyword evidence="3" id="KW-1185">Reference proteome</keyword>